<dbReference type="GO" id="GO:0016709">
    <property type="term" value="F:oxidoreductase activity, acting on paired donors, with incorporation or reduction of molecular oxygen, NAD(P)H as one donor, and incorporation of one atom of oxygen"/>
    <property type="evidence" value="ECO:0007669"/>
    <property type="project" value="UniProtKB-ARBA"/>
</dbReference>
<evidence type="ECO:0000256" key="2">
    <source>
        <dbReference type="ARBA" id="ARBA00022630"/>
    </source>
</evidence>
<dbReference type="Gene3D" id="3.30.70.2450">
    <property type="match status" value="1"/>
</dbReference>
<dbReference type="Gene3D" id="3.40.30.120">
    <property type="match status" value="1"/>
</dbReference>
<organism evidence="5 6">
    <name type="scientific">Streptomyces qinglanensis</name>
    <dbReference type="NCBI Taxonomy" id="943816"/>
    <lineage>
        <taxon>Bacteria</taxon>
        <taxon>Bacillati</taxon>
        <taxon>Actinomycetota</taxon>
        <taxon>Actinomycetes</taxon>
        <taxon>Kitasatosporales</taxon>
        <taxon>Streptomycetaceae</taxon>
        <taxon>Streptomyces</taxon>
    </lineage>
</organism>
<comment type="caution">
    <text evidence="5">The sequence shown here is derived from an EMBL/GenBank/DDBJ whole genome shotgun (WGS) entry which is preliminary data.</text>
</comment>
<evidence type="ECO:0000259" key="4">
    <source>
        <dbReference type="Pfam" id="PF01494"/>
    </source>
</evidence>
<dbReference type="PANTHER" id="PTHR43004">
    <property type="entry name" value="TRK SYSTEM POTASSIUM UPTAKE PROTEIN"/>
    <property type="match status" value="1"/>
</dbReference>
<sequence length="503" mass="53201">MLDVIIVGGGPNGLMLACELALAGVRPTVLERLAGPKTEPRANGLVGQVVRMLDRRGLHAPVSGSGEPPRPASRYMFGALTLDLTGLDENPLYLLPAPQERIEQVLTARALELGVDLRREQEVTELDQDGDRVRVTLADGGSLTARHLVGADGGRSTVRRLSGIGFPGVTTDDFVLRSANVSVADACLSPDGELLVPGYGSLPPSLYVRTERGTAVWGLLPGRAPTFHTTETGAPVDATTPMTFEEMRTSAERVLGAPVPLDPPEGAGPHLLRRLVGGNTRLAERYRDRRILLLGDAAHVHSAIGGPGLNLGLQDAVDLGWKLAATVRGWAPEGLLDTYDAERRPVAERVMTSTLAQSALMRPGPEVSALRDVFGDLLAAPGGTARMARLLAGTTEGFAPDLVVHTAAGTRRLADLTRTARPLLLDLCGDFAEAAAPWQDRVDVVSGTAAEGTSATGLLLRPDCHVAWTGHAPDDVRGLRAALHRWFGAPLGAAREPERADGR</sequence>
<dbReference type="Pfam" id="PF01494">
    <property type="entry name" value="FAD_binding_3"/>
    <property type="match status" value="1"/>
</dbReference>
<name>A0A1E7KDT4_9ACTN</name>
<dbReference type="PATRIC" id="fig|943816.4.peg.5513"/>
<keyword evidence="3" id="KW-0274">FAD</keyword>
<evidence type="ECO:0000313" key="5">
    <source>
        <dbReference type="EMBL" id="OEV02081.1"/>
    </source>
</evidence>
<comment type="cofactor">
    <cofactor evidence="1">
        <name>FAD</name>
        <dbReference type="ChEBI" id="CHEBI:57692"/>
    </cofactor>
</comment>
<protein>
    <submittedName>
        <fullName evidence="5">FAD-dependent oxidoreductase</fullName>
    </submittedName>
</protein>
<dbReference type="Proteomes" id="UP000175829">
    <property type="component" value="Unassembled WGS sequence"/>
</dbReference>
<feature type="domain" description="FAD-binding" evidence="4">
    <location>
        <begin position="2"/>
        <end position="353"/>
    </location>
</feature>
<evidence type="ECO:0000256" key="3">
    <source>
        <dbReference type="ARBA" id="ARBA00022827"/>
    </source>
</evidence>
<accession>A0A1E7KDT4</accession>
<dbReference type="RefSeq" id="WP_069990575.1">
    <property type="nucleotide sequence ID" value="NZ_LJGV01000021.1"/>
</dbReference>
<dbReference type="SUPFAM" id="SSF51905">
    <property type="entry name" value="FAD/NAD(P)-binding domain"/>
    <property type="match status" value="1"/>
</dbReference>
<dbReference type="InterPro" id="IPR002938">
    <property type="entry name" value="FAD-bd"/>
</dbReference>
<dbReference type="Pfam" id="PF21274">
    <property type="entry name" value="Rng_hyd_C"/>
    <property type="match status" value="1"/>
</dbReference>
<proteinExistence type="predicted"/>
<dbReference type="AlphaFoldDB" id="A0A1E7KDT4"/>
<dbReference type="GO" id="GO:0071949">
    <property type="term" value="F:FAD binding"/>
    <property type="evidence" value="ECO:0007669"/>
    <property type="project" value="InterPro"/>
</dbReference>
<dbReference type="Gene3D" id="3.50.50.60">
    <property type="entry name" value="FAD/NAD(P)-binding domain"/>
    <property type="match status" value="2"/>
</dbReference>
<keyword evidence="2" id="KW-0285">Flavoprotein</keyword>
<dbReference type="InterPro" id="IPR050641">
    <property type="entry name" value="RIFMO-like"/>
</dbReference>
<dbReference type="PRINTS" id="PR00420">
    <property type="entry name" value="RNGMNOXGNASE"/>
</dbReference>
<reference evidence="5 6" key="1">
    <citation type="journal article" date="2016" name="Front. Microbiol.">
        <title>Comparative Genomics Analysis of Streptomyces Species Reveals Their Adaptation to the Marine Environment and Their Diversity at the Genomic Level.</title>
        <authorList>
            <person name="Tian X."/>
            <person name="Zhang Z."/>
            <person name="Yang T."/>
            <person name="Chen M."/>
            <person name="Li J."/>
            <person name="Chen F."/>
            <person name="Yang J."/>
            <person name="Li W."/>
            <person name="Zhang B."/>
            <person name="Zhang Z."/>
            <person name="Wu J."/>
            <person name="Zhang C."/>
            <person name="Long L."/>
            <person name="Xiao J."/>
        </authorList>
    </citation>
    <scope>NUCLEOTIDE SEQUENCE [LARGE SCALE GENOMIC DNA]</scope>
    <source>
        <strain evidence="5 6">SCSIO M10379</strain>
    </source>
</reference>
<dbReference type="InterPro" id="IPR036188">
    <property type="entry name" value="FAD/NAD-bd_sf"/>
</dbReference>
<gene>
    <name evidence="5" type="ORF">AN217_02110</name>
</gene>
<dbReference type="PANTHER" id="PTHR43004:SF19">
    <property type="entry name" value="BINDING MONOOXYGENASE, PUTATIVE (JCVI)-RELATED"/>
    <property type="match status" value="1"/>
</dbReference>
<evidence type="ECO:0000313" key="6">
    <source>
        <dbReference type="Proteomes" id="UP000175829"/>
    </source>
</evidence>
<dbReference type="EMBL" id="LJGV01000021">
    <property type="protein sequence ID" value="OEV02081.1"/>
    <property type="molecule type" value="Genomic_DNA"/>
</dbReference>
<evidence type="ECO:0000256" key="1">
    <source>
        <dbReference type="ARBA" id="ARBA00001974"/>
    </source>
</evidence>